<feature type="transmembrane region" description="Helical" evidence="6">
    <location>
        <begin position="342"/>
        <end position="363"/>
    </location>
</feature>
<evidence type="ECO:0000256" key="5">
    <source>
        <dbReference type="ARBA" id="ARBA00023136"/>
    </source>
</evidence>
<feature type="transmembrane region" description="Helical" evidence="6">
    <location>
        <begin position="186"/>
        <end position="208"/>
    </location>
</feature>
<proteinExistence type="predicted"/>
<dbReference type="PANTHER" id="PTHR42770">
    <property type="entry name" value="AMINO ACID TRANSPORTER-RELATED"/>
    <property type="match status" value="1"/>
</dbReference>
<dbReference type="Gene3D" id="1.20.1740.10">
    <property type="entry name" value="Amino acid/polyamine transporter I"/>
    <property type="match status" value="1"/>
</dbReference>
<dbReference type="GO" id="GO:0022857">
    <property type="term" value="F:transmembrane transporter activity"/>
    <property type="evidence" value="ECO:0007669"/>
    <property type="project" value="InterPro"/>
</dbReference>
<feature type="transmembrane region" description="Helical" evidence="6">
    <location>
        <begin position="121"/>
        <end position="137"/>
    </location>
</feature>
<feature type="transmembrane region" description="Helical" evidence="6">
    <location>
        <begin position="220"/>
        <end position="242"/>
    </location>
</feature>
<feature type="transmembrane region" description="Helical" evidence="6">
    <location>
        <begin position="90"/>
        <end position="115"/>
    </location>
</feature>
<name>A0AAP2EZM2_LELAM</name>
<comment type="caution">
    <text evidence="7">The sequence shown here is derived from an EMBL/GenBank/DDBJ whole genome shotgun (WGS) entry which is preliminary data.</text>
</comment>
<dbReference type="Proteomes" id="UP000653275">
    <property type="component" value="Unassembled WGS sequence"/>
</dbReference>
<dbReference type="AlphaFoldDB" id="A0AAP2EZM2"/>
<accession>A0AAP2EZM2</accession>
<evidence type="ECO:0000313" key="8">
    <source>
        <dbReference type="Proteomes" id="UP000653275"/>
    </source>
</evidence>
<feature type="transmembrane region" description="Helical" evidence="6">
    <location>
        <begin position="370"/>
        <end position="387"/>
    </location>
</feature>
<dbReference type="Pfam" id="PF13520">
    <property type="entry name" value="AA_permease_2"/>
    <property type="match status" value="1"/>
</dbReference>
<dbReference type="InterPro" id="IPR050367">
    <property type="entry name" value="APC_superfamily"/>
</dbReference>
<dbReference type="GO" id="GO:0005886">
    <property type="term" value="C:plasma membrane"/>
    <property type="evidence" value="ECO:0007669"/>
    <property type="project" value="UniProtKB-SubCell"/>
</dbReference>
<dbReference type="EMBL" id="JAENMS010000003">
    <property type="protein sequence ID" value="MBL5934531.1"/>
    <property type="molecule type" value="Genomic_DNA"/>
</dbReference>
<feature type="transmembrane region" description="Helical" evidence="6">
    <location>
        <begin position="393"/>
        <end position="411"/>
    </location>
</feature>
<keyword evidence="2" id="KW-1003">Cell membrane</keyword>
<evidence type="ECO:0000256" key="2">
    <source>
        <dbReference type="ARBA" id="ARBA00022475"/>
    </source>
</evidence>
<protein>
    <submittedName>
        <fullName evidence="7">L-methionine/branched-chain amino acid transporter</fullName>
    </submittedName>
</protein>
<feature type="transmembrane region" description="Helical" evidence="6">
    <location>
        <begin position="149"/>
        <end position="166"/>
    </location>
</feature>
<feature type="transmembrane region" description="Helical" evidence="6">
    <location>
        <begin position="314"/>
        <end position="336"/>
    </location>
</feature>
<keyword evidence="5 6" id="KW-0472">Membrane</keyword>
<gene>
    <name evidence="7" type="primary">yjeH</name>
    <name evidence="7" type="ORF">I7V27_08665</name>
</gene>
<evidence type="ECO:0000256" key="1">
    <source>
        <dbReference type="ARBA" id="ARBA00004651"/>
    </source>
</evidence>
<dbReference type="RefSeq" id="WP_202665621.1">
    <property type="nucleotide sequence ID" value="NZ_JAENMR010000003.1"/>
</dbReference>
<comment type="subcellular location">
    <subcellularLocation>
        <location evidence="1">Cell membrane</location>
        <topology evidence="1">Multi-pass membrane protein</topology>
    </subcellularLocation>
</comment>
<dbReference type="PANTHER" id="PTHR42770:SF13">
    <property type="entry name" value="L-METHIONINE_BRANCHED-CHAIN AMINO ACID EXPORTER YJEH"/>
    <property type="match status" value="1"/>
</dbReference>
<evidence type="ECO:0000256" key="3">
    <source>
        <dbReference type="ARBA" id="ARBA00022692"/>
    </source>
</evidence>
<reference evidence="7" key="1">
    <citation type="submission" date="2020-12" db="EMBL/GenBank/DDBJ databases">
        <title>Draft genome sequence of Enterobacter spp., Lelliottia spp. and Serratia spp. isolated from drinking water reservoirs and lakes.</title>
        <authorList>
            <person name="Reitter C."/>
            <person name="Neuhaus K."/>
            <person name="Huegler M."/>
        </authorList>
    </citation>
    <scope>NUCLEOTIDE SEQUENCE</scope>
    <source>
        <strain evidence="7">TZW15</strain>
    </source>
</reference>
<dbReference type="PIRSF" id="PIRSF006060">
    <property type="entry name" value="AA_transporter"/>
    <property type="match status" value="1"/>
</dbReference>
<keyword evidence="4 6" id="KW-1133">Transmembrane helix</keyword>
<evidence type="ECO:0000256" key="4">
    <source>
        <dbReference type="ARBA" id="ARBA00022989"/>
    </source>
</evidence>
<feature type="transmembrane region" description="Helical" evidence="6">
    <location>
        <begin position="43"/>
        <end position="62"/>
    </location>
</feature>
<evidence type="ECO:0000313" key="7">
    <source>
        <dbReference type="EMBL" id="MBL5934531.1"/>
    </source>
</evidence>
<evidence type="ECO:0000256" key="6">
    <source>
        <dbReference type="SAM" id="Phobius"/>
    </source>
</evidence>
<keyword evidence="3 6" id="KW-0812">Transmembrane</keyword>
<feature type="transmembrane region" description="Helical" evidence="6">
    <location>
        <begin position="262"/>
        <end position="287"/>
    </location>
</feature>
<dbReference type="InterPro" id="IPR002293">
    <property type="entry name" value="AA/rel_permease1"/>
</dbReference>
<organism evidence="7 8">
    <name type="scientific">Lelliottia amnigena</name>
    <name type="common">Enterobacter amnigenus</name>
    <dbReference type="NCBI Taxonomy" id="61646"/>
    <lineage>
        <taxon>Bacteria</taxon>
        <taxon>Pseudomonadati</taxon>
        <taxon>Pseudomonadota</taxon>
        <taxon>Gammaproteobacteria</taxon>
        <taxon>Enterobacterales</taxon>
        <taxon>Enterobacteriaceae</taxon>
        <taxon>Lelliottia</taxon>
    </lineage>
</organism>
<dbReference type="NCBIfam" id="NF008245">
    <property type="entry name" value="PRK11021.1"/>
    <property type="match status" value="1"/>
</dbReference>
<sequence>MSGLKQELGLAQGVGLLSTSLLGTGVFAVPALAALVAGNNSLWAWPVLIALVFPIAIVFAILGRHFPSAGGVAHFVGMAFGPRLERVTGWLFLSVIPVGLPAALHIATGFGQALFGWHDEQLLFAELGTLAIVWWVGSRGASSSANLQTLVAVLIVALIAAIWWAGGIRVGEIPFPAISDVNHSQLFAALSVMFWCFVGLEAFAHLASEFKQPERDFPRALMIGLLLAGTVYWACTVLVLHFNAYGSDTAAAASLPGIVVQLFGVKALWIACVIGYLACFASLNIYIQSFARLMWSQAQYKPNSRLSRLSKRQLPINALNAVLSCCVLSTLGIYWLNINLDALIIYANGIFIMIYLLCMLAGCRLLTGRFKVLAVIGGALCLLLLAMVGWKSLYAIIMLAGLWFLLPKRSIIR</sequence>